<dbReference type="Proteomes" id="UP000886780">
    <property type="component" value="Unassembled WGS sequence"/>
</dbReference>
<dbReference type="EMBL" id="DXEU01000085">
    <property type="protein sequence ID" value="HIX52127.1"/>
    <property type="molecule type" value="Genomic_DNA"/>
</dbReference>
<protein>
    <submittedName>
        <fullName evidence="1">IreB family regulatory phosphoprotein</fullName>
    </submittedName>
</protein>
<proteinExistence type="predicted"/>
<accession>A0A9D1W5C6</accession>
<reference evidence="1" key="2">
    <citation type="submission" date="2021-04" db="EMBL/GenBank/DDBJ databases">
        <authorList>
            <person name="Gilroy R."/>
        </authorList>
    </citation>
    <scope>NUCLEOTIDE SEQUENCE</scope>
    <source>
        <strain evidence="1">ChiGjej4B4-12881</strain>
    </source>
</reference>
<dbReference type="Pfam" id="PF06135">
    <property type="entry name" value="IreB"/>
    <property type="match status" value="1"/>
</dbReference>
<name>A0A9D1W5C6_9FIRM</name>
<dbReference type="AlphaFoldDB" id="A0A9D1W5C6"/>
<reference evidence="1" key="1">
    <citation type="journal article" date="2021" name="PeerJ">
        <title>Extensive microbial diversity within the chicken gut microbiome revealed by metagenomics and culture.</title>
        <authorList>
            <person name="Gilroy R."/>
            <person name="Ravi A."/>
            <person name="Getino M."/>
            <person name="Pursley I."/>
            <person name="Horton D.L."/>
            <person name="Alikhan N.F."/>
            <person name="Baker D."/>
            <person name="Gharbi K."/>
            <person name="Hall N."/>
            <person name="Watson M."/>
            <person name="Adriaenssens E.M."/>
            <person name="Foster-Nyarko E."/>
            <person name="Jarju S."/>
            <person name="Secka A."/>
            <person name="Antonio M."/>
            <person name="Oren A."/>
            <person name="Chaudhuri R.R."/>
            <person name="La Ragione R."/>
            <person name="Hildebrand F."/>
            <person name="Pallen M.J."/>
        </authorList>
    </citation>
    <scope>NUCLEOTIDE SEQUENCE</scope>
    <source>
        <strain evidence="1">ChiGjej4B4-12881</strain>
    </source>
</reference>
<evidence type="ECO:0000313" key="1">
    <source>
        <dbReference type="EMBL" id="HIX52127.1"/>
    </source>
</evidence>
<organism evidence="1 2">
    <name type="scientific">Candidatus Lachnoclostridium stercoripullorum</name>
    <dbReference type="NCBI Taxonomy" id="2838635"/>
    <lineage>
        <taxon>Bacteria</taxon>
        <taxon>Bacillati</taxon>
        <taxon>Bacillota</taxon>
        <taxon>Clostridia</taxon>
        <taxon>Lachnospirales</taxon>
        <taxon>Lachnospiraceae</taxon>
    </lineage>
</organism>
<sequence>MKQQERFFRRRMREIVSAIRAVGLDPYSQLAGYLRTGDDAYITQYENARIKIRFLDRDDVFQFLQEHLRQEKLDAPSVPEGNSNQSSM</sequence>
<dbReference type="InterPro" id="IPR009309">
    <property type="entry name" value="IreB"/>
</dbReference>
<evidence type="ECO:0000313" key="2">
    <source>
        <dbReference type="Proteomes" id="UP000886780"/>
    </source>
</evidence>
<comment type="caution">
    <text evidence="1">The sequence shown here is derived from an EMBL/GenBank/DDBJ whole genome shotgun (WGS) entry which is preliminary data.</text>
</comment>
<gene>
    <name evidence="1" type="ORF">IAA28_04920</name>
</gene>